<keyword evidence="8" id="KW-1185">Reference proteome</keyword>
<evidence type="ECO:0000259" key="6">
    <source>
        <dbReference type="PROSITE" id="PS51078"/>
    </source>
</evidence>
<dbReference type="Gene3D" id="3.30.450.40">
    <property type="match status" value="1"/>
</dbReference>
<evidence type="ECO:0000313" key="8">
    <source>
        <dbReference type="Proteomes" id="UP000245712"/>
    </source>
</evidence>
<dbReference type="Proteomes" id="UP000245712">
    <property type="component" value="Unassembled WGS sequence"/>
</dbReference>
<keyword evidence="2" id="KW-0238">DNA-binding</keyword>
<dbReference type="InterPro" id="IPR036390">
    <property type="entry name" value="WH_DNA-bd_sf"/>
</dbReference>
<evidence type="ECO:0000256" key="4">
    <source>
        <dbReference type="SAM" id="MobiDB-lite"/>
    </source>
</evidence>
<dbReference type="PANTHER" id="PTHR30136:SF33">
    <property type="entry name" value="TRANSCRIPTIONAL REGULATORY PROTEIN"/>
    <property type="match status" value="1"/>
</dbReference>
<dbReference type="SMART" id="SM00346">
    <property type="entry name" value="HTH_ICLR"/>
    <property type="match status" value="1"/>
</dbReference>
<protein>
    <submittedName>
        <fullName evidence="7">IclR family transcriptional regulator</fullName>
    </submittedName>
</protein>
<evidence type="ECO:0000259" key="5">
    <source>
        <dbReference type="PROSITE" id="PS51077"/>
    </source>
</evidence>
<evidence type="ECO:0000313" key="7">
    <source>
        <dbReference type="EMBL" id="PVX72034.1"/>
    </source>
</evidence>
<dbReference type="PROSITE" id="PS51077">
    <property type="entry name" value="HTH_ICLR"/>
    <property type="match status" value="1"/>
</dbReference>
<dbReference type="Gene3D" id="1.10.10.10">
    <property type="entry name" value="Winged helix-like DNA-binding domain superfamily/Winged helix DNA-binding domain"/>
    <property type="match status" value="1"/>
</dbReference>
<dbReference type="InterPro" id="IPR050707">
    <property type="entry name" value="HTH_MetabolicPath_Reg"/>
</dbReference>
<dbReference type="InterPro" id="IPR036388">
    <property type="entry name" value="WH-like_DNA-bd_sf"/>
</dbReference>
<accession>A0ABX5KD86</accession>
<evidence type="ECO:0000256" key="2">
    <source>
        <dbReference type="ARBA" id="ARBA00023125"/>
    </source>
</evidence>
<evidence type="ECO:0000256" key="3">
    <source>
        <dbReference type="ARBA" id="ARBA00023163"/>
    </source>
</evidence>
<name>A0ABX5KD86_9BURK</name>
<dbReference type="Pfam" id="PF09339">
    <property type="entry name" value="HTH_IclR"/>
    <property type="match status" value="1"/>
</dbReference>
<dbReference type="SUPFAM" id="SSF46785">
    <property type="entry name" value="Winged helix' DNA-binding domain"/>
    <property type="match status" value="1"/>
</dbReference>
<dbReference type="SUPFAM" id="SSF55781">
    <property type="entry name" value="GAF domain-like"/>
    <property type="match status" value="1"/>
</dbReference>
<gene>
    <name evidence="7" type="ORF">C7402_12682</name>
</gene>
<evidence type="ECO:0000256" key="1">
    <source>
        <dbReference type="ARBA" id="ARBA00023015"/>
    </source>
</evidence>
<dbReference type="PANTHER" id="PTHR30136">
    <property type="entry name" value="HELIX-TURN-HELIX TRANSCRIPTIONAL REGULATOR, ICLR FAMILY"/>
    <property type="match status" value="1"/>
</dbReference>
<feature type="domain" description="HTH iclR-type" evidence="5">
    <location>
        <begin position="53"/>
        <end position="115"/>
    </location>
</feature>
<feature type="domain" description="IclR-ED" evidence="6">
    <location>
        <begin position="116"/>
        <end position="299"/>
    </location>
</feature>
<dbReference type="Pfam" id="PF01614">
    <property type="entry name" value="IclR_C"/>
    <property type="match status" value="1"/>
</dbReference>
<keyword evidence="3" id="KW-0804">Transcription</keyword>
<dbReference type="InterPro" id="IPR029016">
    <property type="entry name" value="GAF-like_dom_sf"/>
</dbReference>
<dbReference type="PROSITE" id="PS51078">
    <property type="entry name" value="ICLR_ED"/>
    <property type="match status" value="1"/>
</dbReference>
<dbReference type="InterPro" id="IPR014757">
    <property type="entry name" value="Tscrpt_reg_IclR_C"/>
</dbReference>
<keyword evidence="1" id="KW-0805">Transcription regulation</keyword>
<feature type="region of interest" description="Disordered" evidence="4">
    <location>
        <begin position="1"/>
        <end position="27"/>
    </location>
</feature>
<dbReference type="InterPro" id="IPR005471">
    <property type="entry name" value="Tscrpt_reg_IclR_N"/>
</dbReference>
<comment type="caution">
    <text evidence="7">The sequence shown here is derived from an EMBL/GenBank/DDBJ whole genome shotgun (WGS) entry which is preliminary data.</text>
</comment>
<dbReference type="EMBL" id="QEOB01000026">
    <property type="protein sequence ID" value="PVX72034.1"/>
    <property type="molecule type" value="Genomic_DNA"/>
</dbReference>
<proteinExistence type="predicted"/>
<organism evidence="7 8">
    <name type="scientific">Paraburkholderia unamae</name>
    <dbReference type="NCBI Taxonomy" id="219649"/>
    <lineage>
        <taxon>Bacteria</taxon>
        <taxon>Pseudomonadati</taxon>
        <taxon>Pseudomonadota</taxon>
        <taxon>Betaproteobacteria</taxon>
        <taxon>Burkholderiales</taxon>
        <taxon>Burkholderiaceae</taxon>
        <taxon>Paraburkholderia</taxon>
    </lineage>
</organism>
<reference evidence="7 8" key="1">
    <citation type="submission" date="2018-05" db="EMBL/GenBank/DDBJ databases">
        <title>Genomic Encyclopedia of Type Strains, Phase IV (KMG-V): Genome sequencing to study the core and pangenomes of soil and plant-associated prokaryotes.</title>
        <authorList>
            <person name="Whitman W."/>
        </authorList>
    </citation>
    <scope>NUCLEOTIDE SEQUENCE [LARGE SCALE GENOMIC DNA]</scope>
    <source>
        <strain evidence="7 8">SCZa-39</strain>
    </source>
</reference>
<sequence length="304" mass="32355">MRAPHAGILNRISEQPDDTSVTSSEPGEADLDAATLTEDTQSGGQEGGDRHFVTALARGLEVLACFRSGDSFLSNHEIATRCALPRSTVTRLAYTLTKLGYLHLVPETGQYRLGTATIGLGSAMLVNLDVREVARPLMQSLAHATGGVVALATRDGLSMLYFECCRSDAIVTLSLGTGSRIPLGTSAAGRACLAGSEAGARAELMERLRALDEAAWPKMRRGIEAAVSEHALTGCTQSLGDWVREVHGIAMPFNPGRGLPMMTISVAGAAQDFPREHMENTVRAQLVETVRQVERCLGQRGPGE</sequence>